<sequence length="224" mass="25671">MDNIDLNQSGIYAITSPSGKRYVGSAVNIRKRWWQHRCMLKHDKHHCAALQRAYHKYGGDLMYSVLVLCPKEELIKEEQWYMDSSEGGTLYNAAPRAGSRLGARHTEESRQKIRQRRAMQELLEETRKKLSLAGVGRVHSGDTRAKMSKAHTGRKLKSSSSPYVGVLYHKRQRKWAAQVKIARKTVHLGSYPTAEIANKARQNFDRVLTYYTHSWADLPTKSTT</sequence>
<dbReference type="SUPFAM" id="SSF82771">
    <property type="entry name" value="GIY-YIG endonuclease"/>
    <property type="match status" value="1"/>
</dbReference>
<reference evidence="6" key="2">
    <citation type="submission" date="2024-06" db="EMBL/GenBank/DDBJ databases">
        <title>Novel bacteriophage MK21 infecting Xanthomonas citri.</title>
        <authorList>
            <person name="Song S.-H."/>
            <person name="Lee A.H."/>
            <person name="Choi K.-M."/>
            <person name="Oh D."/>
            <person name="Park J.-G."/>
        </authorList>
    </citation>
    <scope>NUCLEOTIDE SEQUENCE</scope>
</reference>
<comment type="cofactor">
    <cofactor evidence="1">
        <name>Mg(2+)</name>
        <dbReference type="ChEBI" id="CHEBI:18420"/>
    </cofactor>
</comment>
<keyword evidence="6" id="KW-0378">Hydrolase</keyword>
<dbReference type="EMBL" id="PP780467">
    <property type="protein sequence ID" value="XBN74656.1"/>
    <property type="molecule type" value="Genomic_DNA"/>
</dbReference>
<feature type="region of interest" description="Disordered" evidence="4">
    <location>
        <begin position="133"/>
        <end position="157"/>
    </location>
</feature>
<dbReference type="SMART" id="SM00496">
    <property type="entry name" value="IENR2"/>
    <property type="match status" value="2"/>
</dbReference>
<dbReference type="PROSITE" id="PS50164">
    <property type="entry name" value="GIY_YIG"/>
    <property type="match status" value="1"/>
</dbReference>
<evidence type="ECO:0000256" key="4">
    <source>
        <dbReference type="SAM" id="MobiDB-lite"/>
    </source>
</evidence>
<keyword evidence="6" id="KW-0540">Nuclease</keyword>
<accession>A0AAU7J830</accession>
<dbReference type="NCBIfam" id="TIGR01453">
    <property type="entry name" value="grpIintron_endo"/>
    <property type="match status" value="1"/>
</dbReference>
<dbReference type="Gene3D" id="3.40.1440.10">
    <property type="entry name" value="GIY-YIG endonuclease"/>
    <property type="match status" value="1"/>
</dbReference>
<dbReference type="SUPFAM" id="SSF54171">
    <property type="entry name" value="DNA-binding domain"/>
    <property type="match status" value="1"/>
</dbReference>
<dbReference type="InterPro" id="IPR000305">
    <property type="entry name" value="GIY-YIG_endonuc"/>
</dbReference>
<dbReference type="InterPro" id="IPR003611">
    <property type="entry name" value="NUMOD3"/>
</dbReference>
<dbReference type="InterPro" id="IPR036955">
    <property type="entry name" value="AP2/ERF_dom_sf"/>
</dbReference>
<dbReference type="SMART" id="SM00465">
    <property type="entry name" value="GIYc"/>
    <property type="match status" value="1"/>
</dbReference>
<dbReference type="InterPro" id="IPR006350">
    <property type="entry name" value="Intron_endoG1"/>
</dbReference>
<proteinExistence type="predicted"/>
<protein>
    <submittedName>
        <fullName evidence="6">Homing endonuclease</fullName>
    </submittedName>
</protein>
<feature type="compositionally biased region" description="Basic residues" evidence="4">
    <location>
        <begin position="146"/>
        <end position="157"/>
    </location>
</feature>
<dbReference type="InterPro" id="IPR016177">
    <property type="entry name" value="DNA-bd_dom_sf"/>
</dbReference>
<comment type="similarity">
    <text evidence="2">To endonucleases of group I introns of fungi and phage.</text>
</comment>
<dbReference type="Gene3D" id="3.30.730.10">
    <property type="entry name" value="AP2/ERF domain"/>
    <property type="match status" value="1"/>
</dbReference>
<evidence type="ECO:0000313" key="6">
    <source>
        <dbReference type="EMBL" id="XBN74656.1"/>
    </source>
</evidence>
<dbReference type="CDD" id="cd10437">
    <property type="entry name" value="GIY-YIG_HE_I-TevI_like"/>
    <property type="match status" value="1"/>
</dbReference>
<feature type="domain" description="GIY-YIG" evidence="5">
    <location>
        <begin position="7"/>
        <end position="93"/>
    </location>
</feature>
<dbReference type="GO" id="GO:0003700">
    <property type="term" value="F:DNA-binding transcription factor activity"/>
    <property type="evidence" value="ECO:0007669"/>
    <property type="project" value="InterPro"/>
</dbReference>
<evidence type="ECO:0000259" key="5">
    <source>
        <dbReference type="PROSITE" id="PS50164"/>
    </source>
</evidence>
<dbReference type="InterPro" id="IPR035901">
    <property type="entry name" value="GIY-YIG_endonuc_sf"/>
</dbReference>
<name>A0AAU7J830_9CAUD</name>
<dbReference type="GO" id="GO:0004519">
    <property type="term" value="F:endonuclease activity"/>
    <property type="evidence" value="ECO:0007669"/>
    <property type="project" value="UniProtKB-KW"/>
</dbReference>
<evidence type="ECO:0000256" key="1">
    <source>
        <dbReference type="ARBA" id="ARBA00001946"/>
    </source>
</evidence>
<dbReference type="Pfam" id="PF01541">
    <property type="entry name" value="GIY-YIG"/>
    <property type="match status" value="1"/>
</dbReference>
<reference evidence="6" key="1">
    <citation type="submission" date="2024-05" db="EMBL/GenBank/DDBJ databases">
        <authorList>
            <person name="Kwon M."/>
            <person name="Moon K."/>
        </authorList>
    </citation>
    <scope>NUCLEOTIDE SEQUENCE</scope>
</reference>
<keyword evidence="3" id="KW-0460">Magnesium</keyword>
<dbReference type="GO" id="GO:0003677">
    <property type="term" value="F:DNA binding"/>
    <property type="evidence" value="ECO:0007669"/>
    <property type="project" value="InterPro"/>
</dbReference>
<evidence type="ECO:0000256" key="2">
    <source>
        <dbReference type="ARBA" id="ARBA00010045"/>
    </source>
</evidence>
<dbReference type="Pfam" id="PF07460">
    <property type="entry name" value="NUMOD3"/>
    <property type="match status" value="1"/>
</dbReference>
<organism evidence="6">
    <name type="scientific">Xanthomonas phage MK21</name>
    <dbReference type="NCBI Taxonomy" id="3148942"/>
    <lineage>
        <taxon>Viruses</taxon>
        <taxon>Duplodnaviria</taxon>
        <taxon>Heunggongvirae</taxon>
        <taxon>Uroviricota</taxon>
        <taxon>Caudoviricetes</taxon>
    </lineage>
</organism>
<evidence type="ECO:0000256" key="3">
    <source>
        <dbReference type="ARBA" id="ARBA00022842"/>
    </source>
</evidence>
<keyword evidence="6" id="KW-0255">Endonuclease</keyword>